<dbReference type="PANTHER" id="PTHR43642:SF1">
    <property type="entry name" value="HYBRID SIGNAL TRANSDUCTION HISTIDINE KINASE G"/>
    <property type="match status" value="1"/>
</dbReference>
<dbReference type="PANTHER" id="PTHR43642">
    <property type="entry name" value="HYBRID SIGNAL TRANSDUCTION HISTIDINE KINASE G"/>
    <property type="match status" value="1"/>
</dbReference>
<sequence length="1663" mass="183619">MDSKQFITTGIQLASALAELHERNIIHQNICPQNIVGGGEGGAVKLREPTSGARRKGLRSRSDELSVSAEMFPYMAPEQTGRMNRPVDHRADLYSLGVTFYEMLSGELPLVAMDVLEWVHCHVARAPRPLTEAAPGVPPVIAAIVMKLLAKEADDRYQSARGLALDLEHCLAELEAKATIEPFRLGAKDVWDELRFPAKLYGREADCARLLAAFERVVADGVAALALVSGYSGIGKSSLVHEVHRPIVRERGFFLQGKFDQYKRDVPYFTISQAFRELTRQILSANEAQLGAWKRQLLDALGANAKLIVDIIPQVELLIGKQPDVAPLPSTEAQNRFHAVFRSFIGVFAQREHPLALFLDDLQWADFASLKLLEHVITHPETRHLLVIVAYRDNEVGPSHALTTTVDAIRSAKARVTEFSLGPLSLASLTELVADTFRCSPARAAQLAELLNRKTAGNPFFATQFLGELYREGLVGFRGPVVGWIWDVDAISAKNYTENVVELLVGKLLRLPEQTQASMKLAACIGNELSDDVLAMICGKSLEETRADLEPAVSEGFLLSRRDGYKFLHDRVQQAAYTLIPEETRGEVHLKIGRLLLERAKKEELAEKIFDIVNQINLGASLIGGVEEKTRFAELNLMAGKRAKASSAYRSAVNYLSAASSLLSEESWDTHYALTRELHTELAECLFLSGNLDDAERECANVDRARTKLDKATFYRLRMQICLARGENDKGIGLCIECVGLFGVELRTKPEKEVVLAELQKVRDLVKGRRIEDLLDLPVMTDPEMASTMSTLAWIYPSAFYVDPSFTDLVVGTMVRLSVLHGNAPASTMGYASFGAALCAKFAAYQEGYEFGKLACDLTERHGFIAFKPEVFQTHACLICIWTQHVRMQVEYAHIGFVTGRELGNSAYACFNLLQYVFGMLVRGDSLESVHAAAVSSADFIINAKMTFAADVMISVQRLTLAMRGLTDRLGTFSGGDFVEADYEKHLAAENIPLVHFFYQVNKLQARFIAGEYEEAEAAGEAAKGLLWTATAETILVHEYYYYAALCAAALYKHATIEKQKELRERLAASEARLRVWAESCPANFLGTHALVSAEIARIEGRDGDAAKLYDKSIRAFREGGFAQNEGVSSELAARYYIDREFDLLPSMYLAGAEACFTRWGAQGKVLQLGRMYAPHFAHKDAPISPAAHGSADTSSEQLDTLAAVKVSQALSSEMGPDKLLATLMRIVIEHAGAQKACLFTPEGEGFALVAEARVDHRETNVRVVGREEDASVSVSDFPASVLNYVKRSREKVTLDDAAKDSAFSSDEYIVRARPRSLLCMPIFRRGALAGLLYLENRLAAGVFTPRRLVLLEFMASVSIENATLHAEFAQENADRKLAQATLRQSEDRLRRLVETASVIPWEADRTAARFTYVGPQVVKMFGYPQDTWYDAGFLGEHVHPEDRERVLPRFLQRDAVGADDDFEFRLRAADGRVVWLHNVVSSTAGEDGKMALGGFLFDVTERKETEATLAEKLAIIQDQQAAIQQLSTPIIEVWEGVLSMPVFGSIDTHRAEQMMDVLLNAVVRTSCRYVIIDLTGVDKVDASTADHLIRLIRAVQLVGSKGILVGIRPEVARTVVSIGVDLSSFITLGNLREGLLFCMRHHGLAVGRIPSASSAGQHSNRG</sequence>
<dbReference type="Gene3D" id="1.10.510.10">
    <property type="entry name" value="Transferase(Phosphotransferase) domain 1"/>
    <property type="match status" value="1"/>
</dbReference>
<feature type="domain" description="PAS" evidence="3">
    <location>
        <begin position="1386"/>
        <end position="1460"/>
    </location>
</feature>
<dbReference type="SUPFAM" id="SSF56112">
    <property type="entry name" value="Protein kinase-like (PK-like)"/>
    <property type="match status" value="1"/>
</dbReference>
<feature type="domain" description="Protein kinase" evidence="2">
    <location>
        <begin position="1"/>
        <end position="172"/>
    </location>
</feature>
<dbReference type="InterPro" id="IPR000014">
    <property type="entry name" value="PAS"/>
</dbReference>
<dbReference type="PROSITE" id="PS50011">
    <property type="entry name" value="PROTEIN_KINASE_DOM"/>
    <property type="match status" value="1"/>
</dbReference>
<dbReference type="PROSITE" id="PS50113">
    <property type="entry name" value="PAC"/>
    <property type="match status" value="1"/>
</dbReference>
<feature type="region of interest" description="Disordered" evidence="1">
    <location>
        <begin position="42"/>
        <end position="64"/>
    </location>
</feature>
<evidence type="ECO:0000259" key="5">
    <source>
        <dbReference type="PROSITE" id="PS50801"/>
    </source>
</evidence>
<dbReference type="InterPro" id="IPR027417">
    <property type="entry name" value="P-loop_NTPase"/>
</dbReference>
<dbReference type="SUPFAM" id="SSF55781">
    <property type="entry name" value="GAF domain-like"/>
    <property type="match status" value="1"/>
</dbReference>
<name>A0ABT5CAP4_9BACT</name>
<dbReference type="InterPro" id="IPR036513">
    <property type="entry name" value="STAS_dom_sf"/>
</dbReference>
<dbReference type="PROSITE" id="PS50112">
    <property type="entry name" value="PAS"/>
    <property type="match status" value="1"/>
</dbReference>
<comment type="caution">
    <text evidence="6">The sequence shown here is derived from an EMBL/GenBank/DDBJ whole genome shotgun (WGS) entry which is preliminary data.</text>
</comment>
<dbReference type="SMART" id="SM00091">
    <property type="entry name" value="PAS"/>
    <property type="match status" value="1"/>
</dbReference>
<evidence type="ECO:0000259" key="3">
    <source>
        <dbReference type="PROSITE" id="PS50112"/>
    </source>
</evidence>
<dbReference type="SUPFAM" id="SSF52540">
    <property type="entry name" value="P-loop containing nucleoside triphosphate hydrolases"/>
    <property type="match status" value="1"/>
</dbReference>
<dbReference type="Pfam" id="PF08447">
    <property type="entry name" value="PAS_3"/>
    <property type="match status" value="1"/>
</dbReference>
<feature type="domain" description="PAC" evidence="4">
    <location>
        <begin position="1461"/>
        <end position="1512"/>
    </location>
</feature>
<dbReference type="Gene3D" id="3.30.450.20">
    <property type="entry name" value="PAS domain"/>
    <property type="match status" value="1"/>
</dbReference>
<dbReference type="InterPro" id="IPR001610">
    <property type="entry name" value="PAC"/>
</dbReference>
<dbReference type="SUPFAM" id="SSF55785">
    <property type="entry name" value="PYP-like sensor domain (PAS domain)"/>
    <property type="match status" value="1"/>
</dbReference>
<dbReference type="InterPro" id="IPR002645">
    <property type="entry name" value="STAS_dom"/>
</dbReference>
<evidence type="ECO:0000256" key="1">
    <source>
        <dbReference type="SAM" id="MobiDB-lite"/>
    </source>
</evidence>
<dbReference type="Pfam" id="PF13191">
    <property type="entry name" value="AAA_16"/>
    <property type="match status" value="1"/>
</dbReference>
<dbReference type="Pfam" id="PF00069">
    <property type="entry name" value="Pkinase"/>
    <property type="match status" value="1"/>
</dbReference>
<dbReference type="InterPro" id="IPR053159">
    <property type="entry name" value="Hybrid_Histidine_Kinase"/>
</dbReference>
<dbReference type="InterPro" id="IPR000700">
    <property type="entry name" value="PAS-assoc_C"/>
</dbReference>
<reference evidence="6 7" key="1">
    <citation type="submission" date="2023-01" db="EMBL/GenBank/DDBJ databases">
        <title>Minimal conservation of predation-associated metabolite biosynthetic gene clusters underscores biosynthetic potential of Myxococcota including descriptions for ten novel species: Archangium lansinium sp. nov., Myxococcus landrumus sp. nov., Nannocystis bai.</title>
        <authorList>
            <person name="Ahearne A."/>
            <person name="Stevens C."/>
            <person name="Dowd S."/>
        </authorList>
    </citation>
    <scope>NUCLEOTIDE SEQUENCE [LARGE SCALE GENOMIC DNA]</scope>
    <source>
        <strain evidence="6 7">WIWO2</strain>
    </source>
</reference>
<evidence type="ECO:0000313" key="6">
    <source>
        <dbReference type="EMBL" id="MDC0683457.1"/>
    </source>
</evidence>
<feature type="domain" description="STAS" evidence="5">
    <location>
        <begin position="1528"/>
        <end position="1639"/>
    </location>
</feature>
<dbReference type="SMART" id="SM00086">
    <property type="entry name" value="PAC"/>
    <property type="match status" value="1"/>
</dbReference>
<dbReference type="PROSITE" id="PS50801">
    <property type="entry name" value="STAS"/>
    <property type="match status" value="1"/>
</dbReference>
<dbReference type="Proteomes" id="UP001217485">
    <property type="component" value="Unassembled WGS sequence"/>
</dbReference>
<dbReference type="InterPro" id="IPR041664">
    <property type="entry name" value="AAA_16"/>
</dbReference>
<dbReference type="NCBIfam" id="TIGR00229">
    <property type="entry name" value="sensory_box"/>
    <property type="match status" value="1"/>
</dbReference>
<accession>A0ABT5CAP4</accession>
<dbReference type="Pfam" id="PF01590">
    <property type="entry name" value="GAF"/>
    <property type="match status" value="1"/>
</dbReference>
<keyword evidence="7" id="KW-1185">Reference proteome</keyword>
<evidence type="ECO:0000313" key="7">
    <source>
        <dbReference type="Proteomes" id="UP001217485"/>
    </source>
</evidence>
<dbReference type="EMBL" id="JAQNDK010000004">
    <property type="protein sequence ID" value="MDC0683457.1"/>
    <property type="molecule type" value="Genomic_DNA"/>
</dbReference>
<dbReference type="SMART" id="SM00065">
    <property type="entry name" value="GAF"/>
    <property type="match status" value="1"/>
</dbReference>
<dbReference type="InterPro" id="IPR000719">
    <property type="entry name" value="Prot_kinase_dom"/>
</dbReference>
<dbReference type="InterPro" id="IPR013655">
    <property type="entry name" value="PAS_fold_3"/>
</dbReference>
<dbReference type="CDD" id="cd00130">
    <property type="entry name" value="PAS"/>
    <property type="match status" value="1"/>
</dbReference>
<evidence type="ECO:0000259" key="4">
    <source>
        <dbReference type="PROSITE" id="PS50113"/>
    </source>
</evidence>
<gene>
    <name evidence="6" type="ORF">POL72_37355</name>
</gene>
<dbReference type="InterPro" id="IPR029016">
    <property type="entry name" value="GAF-like_dom_sf"/>
</dbReference>
<dbReference type="Gene3D" id="3.40.50.300">
    <property type="entry name" value="P-loop containing nucleotide triphosphate hydrolases"/>
    <property type="match status" value="1"/>
</dbReference>
<dbReference type="Pfam" id="PF01740">
    <property type="entry name" value="STAS"/>
    <property type="match status" value="1"/>
</dbReference>
<dbReference type="CDD" id="cd07041">
    <property type="entry name" value="STAS_RsbR_RsbS_like"/>
    <property type="match status" value="1"/>
</dbReference>
<organism evidence="6 7">
    <name type="scientific">Sorangium atrum</name>
    <dbReference type="NCBI Taxonomy" id="2995308"/>
    <lineage>
        <taxon>Bacteria</taxon>
        <taxon>Pseudomonadati</taxon>
        <taxon>Myxococcota</taxon>
        <taxon>Polyangia</taxon>
        <taxon>Polyangiales</taxon>
        <taxon>Polyangiaceae</taxon>
        <taxon>Sorangium</taxon>
    </lineage>
</organism>
<dbReference type="InterPro" id="IPR035965">
    <property type="entry name" value="PAS-like_dom_sf"/>
</dbReference>
<proteinExistence type="predicted"/>
<dbReference type="InterPro" id="IPR011009">
    <property type="entry name" value="Kinase-like_dom_sf"/>
</dbReference>
<dbReference type="RefSeq" id="WP_272101596.1">
    <property type="nucleotide sequence ID" value="NZ_JAQNDK010000004.1"/>
</dbReference>
<protein>
    <submittedName>
        <fullName evidence="6">AAA family ATPase</fullName>
    </submittedName>
</protein>
<dbReference type="Gene3D" id="3.30.450.40">
    <property type="match status" value="1"/>
</dbReference>
<dbReference type="Gene3D" id="3.30.750.24">
    <property type="entry name" value="STAS domain"/>
    <property type="match status" value="1"/>
</dbReference>
<evidence type="ECO:0000259" key="2">
    <source>
        <dbReference type="PROSITE" id="PS50011"/>
    </source>
</evidence>
<dbReference type="SUPFAM" id="SSF52091">
    <property type="entry name" value="SpoIIaa-like"/>
    <property type="match status" value="1"/>
</dbReference>
<dbReference type="InterPro" id="IPR003018">
    <property type="entry name" value="GAF"/>
</dbReference>